<evidence type="ECO:0000313" key="4">
    <source>
        <dbReference type="EMBL" id="GMT09112.1"/>
    </source>
</evidence>
<dbReference type="SUPFAM" id="SSF56059">
    <property type="entry name" value="Glutathione synthetase ATP-binding domain-like"/>
    <property type="match status" value="1"/>
</dbReference>
<dbReference type="InterPro" id="IPR002192">
    <property type="entry name" value="PPDK_AMP/ATP-bd"/>
</dbReference>
<sequence>AMSYPFYDKGLRDRYMEDYAKMASSCQLCEYFARFVLFIYSLVFRVVSHLKKRTFTPYQDAFLDTISIQPEEWLLEQKQEKDELLVIDATTSDGTMTLFVSIHTTGECLETSVHLQSGGRTLICPSTLARMSAGTDSIFLAGPLRLEMREPFRMWRIQYKGLMTDESTGEEVFVTLAGWWKPTSDAKWRYNFVDTETFGEHLLARPFCMVKHARNAMDLLDSSDLLQWGEMHCELAIGSDDRKESRLRGLRSRYRDAVQQEQQFSVYFDHGDRLLWSRRQCEQGAITHGFMARGDQKVVPLTLRNKDAIYGINYGDKDILDFEQAALPYAVSKISTPTTFTYTTATGEAVSVTRLTVRHLKYNGQAIFIQRNAAYGKQPAPTLPPIPEYTAYGAEREMPVLRFSHRACQDSSITGGKAANLARLTSIAKGFLVPRGIAVTTAAFEKHLDAHPLIKKLVAKLGDAGNDLETCLHLGEQIGAGLSASIMDEALISEITDTLLNETGSETRFAVRSSAVGEDGSELSSAGQLESYMEVEVADVAEKVLLCWASNYRRECLSYRKQYGQPVNPPMGVVVQRMIENGVAGVMFTCDPVRGDPSRVVINAFYGKGEDIVSGTVTPDTVVLRKREGTVIEQSEPCCLVELAKTRLLAAGVYLEGLFGGPQDIEFVVNLKTNEINVVQSRDVTGRERESDFELKTEFNSPNLTDHECFTMANVGEVMPEPVTPLWVSSSLKSYDSAVMSQNEVGVRCSRHAALAFNIYNHRLVFNHGELFLRQWEQNEKDRIAEFALGGQELFTKEMFDMGKQRYARLHQLFPLIRLFKILKIVVHDSKQLTKLAASNEMMCRSLIGGDTSEERMANLEKQRACFTKTIIAHMGESVFSSFTYVIIALIVRGKDHGDFTPEMLSDIASIFSAANESGAISADVPTALKNLAIAVAADGVTTEQLENVREGLELIKNGKSSAAHYDRFMAMHGHRGPGELDFIAQTWNEHPELLVHTIKGMVGSPAALKPSEAHADIDAVLDSMRSLKVEGGKRRFMKLLVKQSHRAVSLREECKNYLVQVSGHMRANISALGERMVKQGFLPEKELVFFFTIPELNEFAQSRAPRLISRAMRRRKIFPSFRGKRYEYFWQGPAHEIAEPTADLLTSSSLSGTTVCEGVVIGRARVAKCIDDAMETQPGEVLITTYTDICWSPLFPIVKGLVTEVGGLLSHGAVVAREYGLPSLIAVKLATDVFKTGDLVELNATKGTISKVVESGN</sequence>
<dbReference type="Proteomes" id="UP001432322">
    <property type="component" value="Unassembled WGS sequence"/>
</dbReference>
<dbReference type="Gene3D" id="3.50.30.10">
    <property type="entry name" value="Phosphohistidine domain"/>
    <property type="match status" value="1"/>
</dbReference>
<dbReference type="PANTHER" id="PTHR43615:SF1">
    <property type="entry name" value="PPDK_N DOMAIN-CONTAINING PROTEIN"/>
    <property type="match status" value="1"/>
</dbReference>
<dbReference type="SUPFAM" id="SSF52009">
    <property type="entry name" value="Phosphohistidine domain"/>
    <property type="match status" value="1"/>
</dbReference>
<proteinExistence type="inferred from homology"/>
<evidence type="ECO:0000256" key="1">
    <source>
        <dbReference type="ARBA" id="ARBA00007837"/>
    </source>
</evidence>
<dbReference type="InterPro" id="IPR036637">
    <property type="entry name" value="Phosphohistidine_dom_sf"/>
</dbReference>
<dbReference type="InterPro" id="IPR013815">
    <property type="entry name" value="ATP_grasp_subdomain_1"/>
</dbReference>
<dbReference type="AlphaFoldDB" id="A0AAV5UPT2"/>
<reference evidence="4" key="1">
    <citation type="submission" date="2023-10" db="EMBL/GenBank/DDBJ databases">
        <title>Genome assembly of Pristionchus species.</title>
        <authorList>
            <person name="Yoshida K."/>
            <person name="Sommer R.J."/>
        </authorList>
    </citation>
    <scope>NUCLEOTIDE SEQUENCE</scope>
    <source>
        <strain evidence="4">RS5133</strain>
    </source>
</reference>
<dbReference type="PANTHER" id="PTHR43615">
    <property type="entry name" value="PHOSPHOENOLPYRUVATE SYNTHASE-RELATED"/>
    <property type="match status" value="1"/>
</dbReference>
<feature type="domain" description="Pyruvate phosphate dikinase AMP/ATP-binding" evidence="3">
    <location>
        <begin position="413"/>
        <end position="634"/>
    </location>
</feature>
<accession>A0AAV5UPT2</accession>
<feature type="non-terminal residue" evidence="4">
    <location>
        <position position="1"/>
    </location>
</feature>
<dbReference type="Pfam" id="PF00391">
    <property type="entry name" value="PEP-utilizers"/>
    <property type="match status" value="1"/>
</dbReference>
<comment type="similarity">
    <text evidence="1">Belongs to the PEP-utilizing enzyme family.</text>
</comment>
<dbReference type="EMBL" id="BTSY01000001">
    <property type="protein sequence ID" value="GMT09112.1"/>
    <property type="molecule type" value="Genomic_DNA"/>
</dbReference>
<evidence type="ECO:0000259" key="2">
    <source>
        <dbReference type="Pfam" id="PF00391"/>
    </source>
</evidence>
<gene>
    <name evidence="4" type="ORF">PFISCL1PPCAC_409</name>
</gene>
<evidence type="ECO:0000313" key="5">
    <source>
        <dbReference type="Proteomes" id="UP001432322"/>
    </source>
</evidence>
<dbReference type="Gene3D" id="3.30.1490.20">
    <property type="entry name" value="ATP-grasp fold, A domain"/>
    <property type="match status" value="1"/>
</dbReference>
<dbReference type="InterPro" id="IPR008279">
    <property type="entry name" value="PEP-util_enz_mobile_dom"/>
</dbReference>
<dbReference type="GO" id="GO:0005524">
    <property type="term" value="F:ATP binding"/>
    <property type="evidence" value="ECO:0007669"/>
    <property type="project" value="InterPro"/>
</dbReference>
<keyword evidence="5" id="KW-1185">Reference proteome</keyword>
<organism evidence="4 5">
    <name type="scientific">Pristionchus fissidentatus</name>
    <dbReference type="NCBI Taxonomy" id="1538716"/>
    <lineage>
        <taxon>Eukaryota</taxon>
        <taxon>Metazoa</taxon>
        <taxon>Ecdysozoa</taxon>
        <taxon>Nematoda</taxon>
        <taxon>Chromadorea</taxon>
        <taxon>Rhabditida</taxon>
        <taxon>Rhabditina</taxon>
        <taxon>Diplogasteromorpha</taxon>
        <taxon>Diplogasteroidea</taxon>
        <taxon>Neodiplogasteridae</taxon>
        <taxon>Pristionchus</taxon>
    </lineage>
</organism>
<comment type="caution">
    <text evidence="4">The sequence shown here is derived from an EMBL/GenBank/DDBJ whole genome shotgun (WGS) entry which is preliminary data.</text>
</comment>
<dbReference type="InterPro" id="IPR051549">
    <property type="entry name" value="PEP_Utilizing_Enz"/>
</dbReference>
<feature type="domain" description="PEP-utilising enzyme mobile" evidence="2">
    <location>
        <begin position="1178"/>
        <end position="1248"/>
    </location>
</feature>
<name>A0AAV5UPT2_9BILA</name>
<protein>
    <recommendedName>
        <fullName evidence="6">Phosphoenolpyruvate synthase</fullName>
    </recommendedName>
</protein>
<evidence type="ECO:0008006" key="6">
    <source>
        <dbReference type="Google" id="ProtNLM"/>
    </source>
</evidence>
<evidence type="ECO:0000259" key="3">
    <source>
        <dbReference type="Pfam" id="PF01326"/>
    </source>
</evidence>
<dbReference type="Pfam" id="PF01326">
    <property type="entry name" value="PPDK_N"/>
    <property type="match status" value="1"/>
</dbReference>
<dbReference type="GO" id="GO:0016301">
    <property type="term" value="F:kinase activity"/>
    <property type="evidence" value="ECO:0007669"/>
    <property type="project" value="InterPro"/>
</dbReference>
<dbReference type="Gene3D" id="3.30.470.20">
    <property type="entry name" value="ATP-grasp fold, B domain"/>
    <property type="match status" value="2"/>
</dbReference>